<comment type="catalytic activity">
    <reaction evidence="3">
        <text>adenylyl-molybdopterin + molybdate = Mo-molybdopterin + AMP + H(+)</text>
        <dbReference type="Rhea" id="RHEA:35047"/>
        <dbReference type="ChEBI" id="CHEBI:15378"/>
        <dbReference type="ChEBI" id="CHEBI:36264"/>
        <dbReference type="ChEBI" id="CHEBI:62727"/>
        <dbReference type="ChEBI" id="CHEBI:71302"/>
        <dbReference type="ChEBI" id="CHEBI:456215"/>
        <dbReference type="EC" id="2.10.1.1"/>
    </reaction>
</comment>
<evidence type="ECO:0000313" key="7">
    <source>
        <dbReference type="Proteomes" id="UP000076088"/>
    </source>
</evidence>
<dbReference type="GO" id="GO:0005829">
    <property type="term" value="C:cytosol"/>
    <property type="evidence" value="ECO:0007669"/>
    <property type="project" value="TreeGrafter"/>
</dbReference>
<comment type="cofactor">
    <cofactor evidence="4">
        <name>Mg(2+)</name>
        <dbReference type="ChEBI" id="CHEBI:18420"/>
    </cofactor>
</comment>
<name>A0AAC9AZK3_SPHMC</name>
<dbReference type="InterPro" id="IPR036688">
    <property type="entry name" value="MoeA_C_domain_IV_sf"/>
</dbReference>
<dbReference type="Gene3D" id="3.40.980.10">
    <property type="entry name" value="MoaB/Mog-like domain"/>
    <property type="match status" value="1"/>
</dbReference>
<dbReference type="Pfam" id="PF03453">
    <property type="entry name" value="MoeA_N"/>
    <property type="match status" value="1"/>
</dbReference>
<dbReference type="PANTHER" id="PTHR10192">
    <property type="entry name" value="MOLYBDOPTERIN BIOSYNTHESIS PROTEIN"/>
    <property type="match status" value="1"/>
</dbReference>
<protein>
    <recommendedName>
        <fullName evidence="4">Molybdopterin molybdenumtransferase</fullName>
        <ecNumber evidence="4">2.10.1.1</ecNumber>
    </recommendedName>
</protein>
<dbReference type="CDD" id="cd00887">
    <property type="entry name" value="MoeA"/>
    <property type="match status" value="1"/>
</dbReference>
<comment type="similarity">
    <text evidence="2 4">Belongs to the MoeA family.</text>
</comment>
<evidence type="ECO:0000256" key="4">
    <source>
        <dbReference type="RuleBase" id="RU365090"/>
    </source>
</evidence>
<dbReference type="PANTHER" id="PTHR10192:SF5">
    <property type="entry name" value="GEPHYRIN"/>
    <property type="match status" value="1"/>
</dbReference>
<keyword evidence="4" id="KW-0808">Transferase</keyword>
<dbReference type="EC" id="2.10.1.1" evidence="4"/>
<comment type="function">
    <text evidence="1 4">Catalyzes the insertion of molybdate into adenylated molybdopterin with the concomitant release of AMP.</text>
</comment>
<dbReference type="Gene3D" id="3.90.105.10">
    <property type="entry name" value="Molybdopterin biosynthesis moea protein, domain 2"/>
    <property type="match status" value="1"/>
</dbReference>
<dbReference type="SUPFAM" id="SSF63882">
    <property type="entry name" value="MoeA N-terminal region -like"/>
    <property type="match status" value="1"/>
</dbReference>
<gene>
    <name evidence="6" type="ORF">ATM17_30725</name>
</gene>
<evidence type="ECO:0000313" key="6">
    <source>
        <dbReference type="EMBL" id="AMU92634.1"/>
    </source>
</evidence>
<dbReference type="SUPFAM" id="SSF63867">
    <property type="entry name" value="MoeA C-terminal domain-like"/>
    <property type="match status" value="1"/>
</dbReference>
<comment type="pathway">
    <text evidence="4">Cofactor biosynthesis; molybdopterin biosynthesis.</text>
</comment>
<evidence type="ECO:0000259" key="5">
    <source>
        <dbReference type="SMART" id="SM00852"/>
    </source>
</evidence>
<dbReference type="InterPro" id="IPR001453">
    <property type="entry name" value="MoaB/Mog_dom"/>
</dbReference>
<keyword evidence="6" id="KW-0614">Plasmid</keyword>
<geneLocation type="plasmid" evidence="6 7">
    <name>unnamed1</name>
</geneLocation>
<dbReference type="GO" id="GO:0006777">
    <property type="term" value="P:Mo-molybdopterin cofactor biosynthetic process"/>
    <property type="evidence" value="ECO:0007669"/>
    <property type="project" value="UniProtKB-UniRule"/>
</dbReference>
<keyword evidence="4" id="KW-0479">Metal-binding</keyword>
<dbReference type="Pfam" id="PF00994">
    <property type="entry name" value="MoCF_biosynth"/>
    <property type="match status" value="1"/>
</dbReference>
<dbReference type="InterPro" id="IPR036425">
    <property type="entry name" value="MoaB/Mog-like_dom_sf"/>
</dbReference>
<keyword evidence="7" id="KW-1185">Reference proteome</keyword>
<evidence type="ECO:0000256" key="2">
    <source>
        <dbReference type="ARBA" id="ARBA00010763"/>
    </source>
</evidence>
<dbReference type="Gene3D" id="2.170.190.11">
    <property type="entry name" value="Molybdopterin biosynthesis moea protein, domain 3"/>
    <property type="match status" value="1"/>
</dbReference>
<dbReference type="EMBL" id="CP013345">
    <property type="protein sequence ID" value="AMU92634.1"/>
    <property type="molecule type" value="Genomic_DNA"/>
</dbReference>
<keyword evidence="4" id="KW-0460">Magnesium</keyword>
<evidence type="ECO:0000256" key="3">
    <source>
        <dbReference type="ARBA" id="ARBA00047317"/>
    </source>
</evidence>
<sequence length="343" mass="35033">MDGYAVRDADLDGGASVLRDIGTRYAGAGKANCIGPGEAMRVMTGANVPLGADRIVMIEDCLVDSGTIVLNDPPLGKSHIRRRGSDFTAGQILLPAGRMLTPTALAAAAAADHAKVAVVRQPRVLLIATGDEIAAPGSAYLSERSIPDSLSASIALQCRLAGGVLLSEKRLVDAPALIRSALSGSPADVVVIIGGASHGDRDFSQSALMPLGLHIAFAGVSIKPGKPVWYGHIGKTHILGIPGSPTAALTVARLFLVPLIAGLSGGDPATALDWRLQPTSKPLQSNGSREAFLCATCSKGAVEIFDRQEASAQAALASTNAIVRRAANAPAQPAGSLVPVLSI</sequence>
<proteinExistence type="inferred from homology"/>
<dbReference type="Gene3D" id="2.40.340.10">
    <property type="entry name" value="MoeA, C-terminal, domain IV"/>
    <property type="match status" value="1"/>
</dbReference>
<organism evidence="6 7">
    <name type="scientific">Sphingopyxis macrogoltabida</name>
    <name type="common">Sphingomonas macrogoltabidus</name>
    <dbReference type="NCBI Taxonomy" id="33050"/>
    <lineage>
        <taxon>Bacteria</taxon>
        <taxon>Pseudomonadati</taxon>
        <taxon>Pseudomonadota</taxon>
        <taxon>Alphaproteobacteria</taxon>
        <taxon>Sphingomonadales</taxon>
        <taxon>Sphingomonadaceae</taxon>
        <taxon>Sphingopyxis</taxon>
    </lineage>
</organism>
<accession>A0AAC9AZK3</accession>
<reference evidence="6 7" key="2">
    <citation type="journal article" date="2016" name="Genome Announc.">
        <title>Complete Genome Sequence of Sphingopyxis macrogoltabida Strain 203N (NBRC 111659), a Polyethylene Glycol Degrader.</title>
        <authorList>
            <person name="Ohtsubo Y."/>
            <person name="Nonoyama S."/>
            <person name="Nagata Y."/>
            <person name="Numata M."/>
            <person name="Tsuchikane K."/>
            <person name="Hosoyama A."/>
            <person name="Yamazoe A."/>
            <person name="Tsuda M."/>
            <person name="Fujita N."/>
            <person name="Kawai F."/>
        </authorList>
    </citation>
    <scope>NUCLEOTIDE SEQUENCE [LARGE SCALE GENOMIC DNA]</scope>
    <source>
        <strain evidence="6 7">203N</strain>
    </source>
</reference>
<reference evidence="7" key="1">
    <citation type="submission" date="2015-11" db="EMBL/GenBank/DDBJ databases">
        <title>Complete genome sequence of a polyethylene-glycol degrader Sphingopyxis macrogoltabida 203N (NBRC 111659).</title>
        <authorList>
            <person name="Yoshiyuki O."/>
            <person name="Shouta N."/>
            <person name="Nagata Y."/>
            <person name="Numata M."/>
            <person name="Tsuchikane K."/>
            <person name="Hosoyama A."/>
            <person name="Yamazoe A."/>
            <person name="Tsuda M."/>
            <person name="Fujita N."/>
            <person name="Kawai F."/>
        </authorList>
    </citation>
    <scope>NUCLEOTIDE SEQUENCE [LARGE SCALE GENOMIC DNA]</scope>
    <source>
        <strain evidence="7">203N</strain>
        <plasmid evidence="7">unnamed1</plasmid>
    </source>
</reference>
<dbReference type="InterPro" id="IPR005110">
    <property type="entry name" value="MoeA_linker/N"/>
</dbReference>
<dbReference type="SMART" id="SM00852">
    <property type="entry name" value="MoCF_biosynth"/>
    <property type="match status" value="1"/>
</dbReference>
<dbReference type="Proteomes" id="UP000076088">
    <property type="component" value="Plasmid unnamed1"/>
</dbReference>
<dbReference type="AlphaFoldDB" id="A0AAC9AZK3"/>
<dbReference type="InterPro" id="IPR036135">
    <property type="entry name" value="MoeA_linker/N_sf"/>
</dbReference>
<evidence type="ECO:0000256" key="1">
    <source>
        <dbReference type="ARBA" id="ARBA00002901"/>
    </source>
</evidence>
<keyword evidence="4" id="KW-0500">Molybdenum</keyword>
<feature type="domain" description="MoaB/Mog" evidence="5">
    <location>
        <begin position="125"/>
        <end position="262"/>
    </location>
</feature>
<dbReference type="InterPro" id="IPR038987">
    <property type="entry name" value="MoeA-like"/>
</dbReference>
<dbReference type="GO" id="GO:0061599">
    <property type="term" value="F:molybdopterin molybdotransferase activity"/>
    <property type="evidence" value="ECO:0007669"/>
    <property type="project" value="UniProtKB-UniRule"/>
</dbReference>
<dbReference type="GO" id="GO:0046872">
    <property type="term" value="F:metal ion binding"/>
    <property type="evidence" value="ECO:0007669"/>
    <property type="project" value="UniProtKB-UniRule"/>
</dbReference>
<keyword evidence="4" id="KW-0501">Molybdenum cofactor biosynthesis</keyword>
<dbReference type="SUPFAM" id="SSF53218">
    <property type="entry name" value="Molybdenum cofactor biosynthesis proteins"/>
    <property type="match status" value="1"/>
</dbReference>